<dbReference type="InterPro" id="IPR024253">
    <property type="entry name" value="Phosducin_thioredoxin-like_dom"/>
</dbReference>
<dbReference type="InterPro" id="IPR051499">
    <property type="entry name" value="Phosducin-like_reg"/>
</dbReference>
<organism evidence="16 17">
    <name type="scientific">Gadus morhua</name>
    <name type="common">Atlantic cod</name>
    <dbReference type="NCBI Taxonomy" id="8049"/>
    <lineage>
        <taxon>Eukaryota</taxon>
        <taxon>Metazoa</taxon>
        <taxon>Chordata</taxon>
        <taxon>Craniata</taxon>
        <taxon>Vertebrata</taxon>
        <taxon>Euteleostomi</taxon>
        <taxon>Actinopterygii</taxon>
        <taxon>Neopterygii</taxon>
        <taxon>Teleostei</taxon>
        <taxon>Neoteleostei</taxon>
        <taxon>Acanthomorphata</taxon>
        <taxon>Zeiogadaria</taxon>
        <taxon>Gadariae</taxon>
        <taxon>Gadiformes</taxon>
        <taxon>Gadoidei</taxon>
        <taxon>Gadidae</taxon>
        <taxon>Gadus</taxon>
    </lineage>
</organism>
<comment type="similarity">
    <text evidence="5">Belongs to the phosducin family.</text>
</comment>
<dbReference type="GO" id="GO:0005634">
    <property type="term" value="C:nucleus"/>
    <property type="evidence" value="ECO:0007669"/>
    <property type="project" value="UniProtKB-SubCell"/>
</dbReference>
<evidence type="ECO:0000256" key="11">
    <source>
        <dbReference type="ARBA" id="ARBA00023273"/>
    </source>
</evidence>
<dbReference type="PANTHER" id="PTHR46052">
    <property type="entry name" value="PHOSDUCIN-LIKE PROTEIN"/>
    <property type="match status" value="1"/>
</dbReference>
<dbReference type="InterPro" id="IPR001200">
    <property type="entry name" value="Phosducin"/>
</dbReference>
<evidence type="ECO:0000256" key="8">
    <source>
        <dbReference type="ARBA" id="ARBA00022606"/>
    </source>
</evidence>
<dbReference type="Pfam" id="PF02114">
    <property type="entry name" value="Phosducin"/>
    <property type="match status" value="1"/>
</dbReference>
<evidence type="ECO:0000256" key="4">
    <source>
        <dbReference type="ARBA" id="ARBA00004514"/>
    </source>
</evidence>
<dbReference type="PRINTS" id="PR00677">
    <property type="entry name" value="PHOSDUCIN"/>
</dbReference>
<keyword evidence="8" id="KW-0716">Sensory transduction</keyword>
<proteinExistence type="inferred from homology"/>
<evidence type="ECO:0000256" key="3">
    <source>
        <dbReference type="ARBA" id="ARBA00004504"/>
    </source>
</evidence>
<feature type="compositionally biased region" description="Acidic residues" evidence="14">
    <location>
        <begin position="221"/>
        <end position="237"/>
    </location>
</feature>
<reference evidence="16" key="1">
    <citation type="submission" date="2025-08" db="UniProtKB">
        <authorList>
            <consortium name="Ensembl"/>
        </authorList>
    </citation>
    <scope>IDENTIFICATION</scope>
</reference>
<evidence type="ECO:0000256" key="12">
    <source>
        <dbReference type="ARBA" id="ARBA00023305"/>
    </source>
</evidence>
<dbReference type="InterPro" id="IPR023196">
    <property type="entry name" value="Phosducin_N_dom_sf"/>
</dbReference>
<keyword evidence="9" id="KW-0969">Cilium</keyword>
<dbReference type="GO" id="GO:0005829">
    <property type="term" value="C:cytosol"/>
    <property type="evidence" value="ECO:0007669"/>
    <property type="project" value="UniProtKB-SubCell"/>
</dbReference>
<feature type="region of interest" description="Disordered" evidence="14">
    <location>
        <begin position="212"/>
        <end position="237"/>
    </location>
</feature>
<keyword evidence="6" id="KW-0963">Cytoplasm</keyword>
<evidence type="ECO:0000256" key="2">
    <source>
        <dbReference type="ARBA" id="ARBA00004437"/>
    </source>
</evidence>
<evidence type="ECO:0000313" key="17">
    <source>
        <dbReference type="Proteomes" id="UP000694546"/>
    </source>
</evidence>
<evidence type="ECO:0000256" key="13">
    <source>
        <dbReference type="ARBA" id="ARBA00040013"/>
    </source>
</evidence>
<dbReference type="GO" id="GO:0001750">
    <property type="term" value="C:photoreceptor outer segment"/>
    <property type="evidence" value="ECO:0007669"/>
    <property type="project" value="UniProtKB-SubCell"/>
</dbReference>
<dbReference type="PANTHER" id="PTHR46052:SF3">
    <property type="entry name" value="PHOSDUCIN"/>
    <property type="match status" value="1"/>
</dbReference>
<dbReference type="SUPFAM" id="SSF52833">
    <property type="entry name" value="Thioredoxin-like"/>
    <property type="match status" value="1"/>
</dbReference>
<comment type="subcellular location">
    <subcellularLocation>
        <location evidence="3">Cell projection</location>
        <location evidence="3">Cilium</location>
        <location evidence="3">Photoreceptor outer segment</location>
    </subcellularLocation>
    <subcellularLocation>
        <location evidence="4">Cytoplasm</location>
        <location evidence="4">Cytosol</location>
    </subcellularLocation>
    <subcellularLocation>
        <location evidence="1">Nucleus</location>
    </subcellularLocation>
    <subcellularLocation>
        <location evidence="2">Photoreceptor inner segment</location>
    </subcellularLocation>
</comment>
<evidence type="ECO:0000256" key="6">
    <source>
        <dbReference type="ARBA" id="ARBA00022490"/>
    </source>
</evidence>
<evidence type="ECO:0000256" key="5">
    <source>
        <dbReference type="ARBA" id="ARBA00009686"/>
    </source>
</evidence>
<dbReference type="GO" id="GO:0007601">
    <property type="term" value="P:visual perception"/>
    <property type="evidence" value="ECO:0007669"/>
    <property type="project" value="UniProtKB-KW"/>
</dbReference>
<evidence type="ECO:0000259" key="15">
    <source>
        <dbReference type="Pfam" id="PF02114"/>
    </source>
</evidence>
<evidence type="ECO:0000313" key="16">
    <source>
        <dbReference type="Ensembl" id="ENSGMOP00000046312.1"/>
    </source>
</evidence>
<keyword evidence="12" id="KW-0844">Vision</keyword>
<sequence length="237" mass="27094">MSNSAQEGEELPVNYTGPKGVINDWRRFRLDLAEQPVRRELLRQMSREEGPERPGRKMSVQECELVQQQGERGLRRYRRQCMQEMHQRLSFGPTFTVVLELLSGEHFLEVVEQEPRALVVVHIYQPGVTGCEEMNSSLDCLASEYPSVKFCRIDAVATGAIERFSSDVLPALLVYRAGELLGNFLSVTKHFNQEFFATDVEALLNQYGLLPEKEIPASPGEEGEEEEEEEEEEEQIE</sequence>
<keyword evidence="10" id="KW-0539">Nucleus</keyword>
<dbReference type="KEGG" id="gmh:115549242"/>
<reference evidence="16" key="2">
    <citation type="submission" date="2025-09" db="UniProtKB">
        <authorList>
            <consortium name="Ensembl"/>
        </authorList>
    </citation>
    <scope>IDENTIFICATION</scope>
</reference>
<feature type="domain" description="Phosducin" evidence="15">
    <location>
        <begin position="11"/>
        <end position="215"/>
    </location>
</feature>
<keyword evidence="17" id="KW-1185">Reference proteome</keyword>
<evidence type="ECO:0000256" key="10">
    <source>
        <dbReference type="ARBA" id="ARBA00023242"/>
    </source>
</evidence>
<dbReference type="Proteomes" id="UP000694546">
    <property type="component" value="Chromosome 8"/>
</dbReference>
<dbReference type="Ensembl" id="ENSGMOT00000062645.1">
    <property type="protein sequence ID" value="ENSGMOP00000046312.1"/>
    <property type="gene ID" value="ENSGMOG00000018518.2"/>
</dbReference>
<evidence type="ECO:0000256" key="9">
    <source>
        <dbReference type="ARBA" id="ARBA00023069"/>
    </source>
</evidence>
<keyword evidence="11" id="KW-0966">Cell projection</keyword>
<name>A0A8C5BHG4_GADMO</name>
<dbReference type="CDD" id="cd02987">
    <property type="entry name" value="Phd_like_Phd"/>
    <property type="match status" value="1"/>
</dbReference>
<accession>A0A8C5BHG4</accession>
<dbReference type="AlphaFoldDB" id="A0A8C5BHG4"/>
<dbReference type="GeneTree" id="ENSGT00940000156236"/>
<dbReference type="InterPro" id="IPR036249">
    <property type="entry name" value="Thioredoxin-like_sf"/>
</dbReference>
<evidence type="ECO:0000256" key="14">
    <source>
        <dbReference type="SAM" id="MobiDB-lite"/>
    </source>
</evidence>
<evidence type="ECO:0000256" key="7">
    <source>
        <dbReference type="ARBA" id="ARBA00022553"/>
    </source>
</evidence>
<dbReference type="OMA" id="QNEDERC"/>
<evidence type="ECO:0000256" key="1">
    <source>
        <dbReference type="ARBA" id="ARBA00004123"/>
    </source>
</evidence>
<dbReference type="GO" id="GO:0001917">
    <property type="term" value="C:photoreceptor inner segment"/>
    <property type="evidence" value="ECO:0007669"/>
    <property type="project" value="UniProtKB-SubCell"/>
</dbReference>
<keyword evidence="7" id="KW-0597">Phosphoprotein</keyword>
<dbReference type="Gene3D" id="1.10.168.10">
    <property type="entry name" value="Phosducin, domain 2"/>
    <property type="match status" value="1"/>
</dbReference>
<dbReference type="GO" id="GO:0008277">
    <property type="term" value="P:regulation of G protein-coupled receptor signaling pathway"/>
    <property type="evidence" value="ECO:0007669"/>
    <property type="project" value="InterPro"/>
</dbReference>
<dbReference type="Gene3D" id="3.40.30.10">
    <property type="entry name" value="Glutaredoxin"/>
    <property type="match status" value="1"/>
</dbReference>
<protein>
    <recommendedName>
        <fullName evidence="13">Phosducin</fullName>
    </recommendedName>
</protein>
<dbReference type="CTD" id="386613"/>